<organism evidence="1 2">
    <name type="scientific">Pseudothauera rhizosphaerae</name>
    <dbReference type="NCBI Taxonomy" id="2565932"/>
    <lineage>
        <taxon>Bacteria</taxon>
        <taxon>Pseudomonadati</taxon>
        <taxon>Pseudomonadota</taxon>
        <taxon>Betaproteobacteria</taxon>
        <taxon>Rhodocyclales</taxon>
        <taxon>Zoogloeaceae</taxon>
        <taxon>Pseudothauera</taxon>
    </lineage>
</organism>
<comment type="caution">
    <text evidence="1">The sequence shown here is derived from an EMBL/GenBank/DDBJ whole genome shotgun (WGS) entry which is preliminary data.</text>
</comment>
<dbReference type="Proteomes" id="UP000307956">
    <property type="component" value="Unassembled WGS sequence"/>
</dbReference>
<proteinExistence type="predicted"/>
<dbReference type="InterPro" id="IPR010261">
    <property type="entry name" value="Tir_chaperone"/>
</dbReference>
<reference evidence="1 2" key="1">
    <citation type="submission" date="2019-04" db="EMBL/GenBank/DDBJ databases">
        <title>Azoarcus rhizosphaerae sp. nov. isolated from rhizosphere of Ficus religiosa.</title>
        <authorList>
            <person name="Lin S.-Y."/>
            <person name="Hameed A."/>
            <person name="Hsu Y.-H."/>
            <person name="Young C.-C."/>
        </authorList>
    </citation>
    <scope>NUCLEOTIDE SEQUENCE [LARGE SCALE GENOMIC DNA]</scope>
    <source>
        <strain evidence="1 2">CC-YHH848</strain>
    </source>
</reference>
<dbReference type="SUPFAM" id="SSF69635">
    <property type="entry name" value="Type III secretory system chaperone-like"/>
    <property type="match status" value="1"/>
</dbReference>
<keyword evidence="2" id="KW-1185">Reference proteome</keyword>
<dbReference type="Pfam" id="PF05932">
    <property type="entry name" value="CesT"/>
    <property type="match status" value="1"/>
</dbReference>
<evidence type="ECO:0000313" key="1">
    <source>
        <dbReference type="EMBL" id="THF64111.1"/>
    </source>
</evidence>
<dbReference type="CDD" id="cd16364">
    <property type="entry name" value="T3SC_I-like"/>
    <property type="match status" value="1"/>
</dbReference>
<dbReference type="AlphaFoldDB" id="A0A4S4AVW0"/>
<accession>A0A4S4AVW0</accession>
<name>A0A4S4AVW0_9RHOO</name>
<sequence>MDTNQATQWIADLGQQLGIGELALNEDGVCTLSIDDGRWLVIIGYHPSEGGLRLMICVDDLIPDAGQLAELMTAHFAWRESAGTTFALAPGSGALVLQRQVSDVQLAAIDLADTVALLVDCAEAWTARLTAAPEPAATDEAPVDARVWGSLA</sequence>
<dbReference type="Gene3D" id="3.30.1460.10">
    <property type="match status" value="1"/>
</dbReference>
<dbReference type="OrthoDB" id="8656820at2"/>
<gene>
    <name evidence="1" type="ORF">E6O51_01950</name>
</gene>
<protein>
    <submittedName>
        <fullName evidence="1">Type III secretion system chaperone</fullName>
    </submittedName>
</protein>
<dbReference type="RefSeq" id="WP_136383302.1">
    <property type="nucleotide sequence ID" value="NZ_SSOD01000002.1"/>
</dbReference>
<dbReference type="GO" id="GO:0030254">
    <property type="term" value="P:protein secretion by the type III secretion system"/>
    <property type="evidence" value="ECO:0007669"/>
    <property type="project" value="InterPro"/>
</dbReference>
<dbReference type="EMBL" id="SSOD01000002">
    <property type="protein sequence ID" value="THF64111.1"/>
    <property type="molecule type" value="Genomic_DNA"/>
</dbReference>
<evidence type="ECO:0000313" key="2">
    <source>
        <dbReference type="Proteomes" id="UP000307956"/>
    </source>
</evidence>